<evidence type="ECO:0000256" key="3">
    <source>
        <dbReference type="SAM" id="MobiDB-lite"/>
    </source>
</evidence>
<dbReference type="PANTHER" id="PTHR23189">
    <property type="entry name" value="RNA RECOGNITION MOTIF-CONTAINING"/>
    <property type="match status" value="1"/>
</dbReference>
<keyword evidence="8" id="KW-1185">Reference proteome</keyword>
<dbReference type="AlphaFoldDB" id="A0A0N4U9E5"/>
<evidence type="ECO:0000256" key="2">
    <source>
        <dbReference type="PROSITE-ProRule" id="PRU00176"/>
    </source>
</evidence>
<keyword evidence="4" id="KW-0812">Transmembrane</keyword>
<keyword evidence="4" id="KW-1133">Transmembrane helix</keyword>
<dbReference type="SUPFAM" id="SSF54928">
    <property type="entry name" value="RNA-binding domain, RBD"/>
    <property type="match status" value="1"/>
</dbReference>
<reference evidence="6 8" key="2">
    <citation type="submission" date="2018-11" db="EMBL/GenBank/DDBJ databases">
        <authorList>
            <consortium name="Pathogen Informatics"/>
        </authorList>
    </citation>
    <scope>NUCLEOTIDE SEQUENCE [LARGE SCALE GENOMIC DNA]</scope>
</reference>
<keyword evidence="1 2" id="KW-0694">RNA-binding</keyword>
<dbReference type="InterPro" id="IPR012677">
    <property type="entry name" value="Nucleotide-bd_a/b_plait_sf"/>
</dbReference>
<dbReference type="OrthoDB" id="10050565at2759"/>
<reference evidence="9" key="1">
    <citation type="submission" date="2017-02" db="UniProtKB">
        <authorList>
            <consortium name="WormBaseParasite"/>
        </authorList>
    </citation>
    <scope>IDENTIFICATION</scope>
</reference>
<dbReference type="Gene3D" id="3.30.70.330">
    <property type="match status" value="1"/>
</dbReference>
<feature type="domain" description="RRM" evidence="5">
    <location>
        <begin position="237"/>
        <end position="315"/>
    </location>
</feature>
<protein>
    <submittedName>
        <fullName evidence="9">RRM domain-containing protein</fullName>
    </submittedName>
</protein>
<evidence type="ECO:0000313" key="6">
    <source>
        <dbReference type="EMBL" id="VDN57734.1"/>
    </source>
</evidence>
<feature type="region of interest" description="Disordered" evidence="3">
    <location>
        <begin position="1"/>
        <end position="41"/>
    </location>
</feature>
<dbReference type="WBParaSite" id="DME_0000370201-mRNA-1">
    <property type="protein sequence ID" value="DME_0000370201-mRNA-1"/>
    <property type="gene ID" value="DME_0000370201"/>
</dbReference>
<dbReference type="Proteomes" id="UP000274756">
    <property type="component" value="Unassembled WGS sequence"/>
</dbReference>
<dbReference type="InterPro" id="IPR035979">
    <property type="entry name" value="RBD_domain_sf"/>
</dbReference>
<evidence type="ECO:0000256" key="1">
    <source>
        <dbReference type="ARBA" id="ARBA00022884"/>
    </source>
</evidence>
<feature type="region of interest" description="Disordered" evidence="3">
    <location>
        <begin position="201"/>
        <end position="226"/>
    </location>
</feature>
<evidence type="ECO:0000313" key="8">
    <source>
        <dbReference type="Proteomes" id="UP000274756"/>
    </source>
</evidence>
<keyword evidence="4" id="KW-0472">Membrane</keyword>
<evidence type="ECO:0000313" key="9">
    <source>
        <dbReference type="WBParaSite" id="DME_0000370201-mRNA-1"/>
    </source>
</evidence>
<dbReference type="PROSITE" id="PS50102">
    <property type="entry name" value="RRM"/>
    <property type="match status" value="1"/>
</dbReference>
<evidence type="ECO:0000259" key="5">
    <source>
        <dbReference type="PROSITE" id="PS50102"/>
    </source>
</evidence>
<evidence type="ECO:0000313" key="7">
    <source>
        <dbReference type="Proteomes" id="UP000038040"/>
    </source>
</evidence>
<dbReference type="SMART" id="SM00360">
    <property type="entry name" value="RRM"/>
    <property type="match status" value="1"/>
</dbReference>
<feature type="transmembrane region" description="Helical" evidence="4">
    <location>
        <begin position="113"/>
        <end position="132"/>
    </location>
</feature>
<dbReference type="GO" id="GO:0003723">
    <property type="term" value="F:RNA binding"/>
    <property type="evidence" value="ECO:0007669"/>
    <property type="project" value="UniProtKB-UniRule"/>
</dbReference>
<dbReference type="EMBL" id="UYYG01001162">
    <property type="protein sequence ID" value="VDN57734.1"/>
    <property type="molecule type" value="Genomic_DNA"/>
</dbReference>
<gene>
    <name evidence="6" type="ORF">DME_LOCUS7707</name>
</gene>
<dbReference type="STRING" id="318479.A0A0N4U9E5"/>
<dbReference type="Pfam" id="PF00076">
    <property type="entry name" value="RRM_1"/>
    <property type="match status" value="1"/>
</dbReference>
<dbReference type="Proteomes" id="UP000038040">
    <property type="component" value="Unplaced"/>
</dbReference>
<feature type="compositionally biased region" description="Basic and acidic residues" evidence="3">
    <location>
        <begin position="1"/>
        <end position="13"/>
    </location>
</feature>
<organism evidence="7 9">
    <name type="scientific">Dracunculus medinensis</name>
    <name type="common">Guinea worm</name>
    <dbReference type="NCBI Taxonomy" id="318479"/>
    <lineage>
        <taxon>Eukaryota</taxon>
        <taxon>Metazoa</taxon>
        <taxon>Ecdysozoa</taxon>
        <taxon>Nematoda</taxon>
        <taxon>Chromadorea</taxon>
        <taxon>Rhabditida</taxon>
        <taxon>Spirurina</taxon>
        <taxon>Dracunculoidea</taxon>
        <taxon>Dracunculidae</taxon>
        <taxon>Dracunculus</taxon>
    </lineage>
</organism>
<sequence>MARYATRVDERNQRLNSINDSGRQSRSIQRGPFRRESSRDRMQDTLSSFYRDRFGSHSPEEYLNLRFSHFDAKLSKEDIKDILEREFHRFAPFEAIFKLFGNFFRYIFKIMHISFRNICYFFLFLSMFAKIIKIVRNPGDDQRLAYVNFERPDAARTIRHTMLLRLQKLLGKRLHLDPAGIIRDQEGKYIPDRYNRALQAERERERKDPLRRKSPSRSRRDGEGTWKLKEDDTDATRTLFVGNMPADIRESEIRRVFEKYGKIEDVDIKNPPETNAAYAFVLFQVLKVYLQTVEEAMSAKNHEHDRPIRQGSSRCKIGYGKSQPSNRLWIGGLGPWTSAEYLAKVYI</sequence>
<dbReference type="InterPro" id="IPR000504">
    <property type="entry name" value="RRM_dom"/>
</dbReference>
<accession>A0A0N4U9E5</accession>
<feature type="compositionally biased region" description="Polar residues" evidence="3">
    <location>
        <begin position="14"/>
        <end position="28"/>
    </location>
</feature>
<proteinExistence type="predicted"/>
<evidence type="ECO:0000256" key="4">
    <source>
        <dbReference type="SAM" id="Phobius"/>
    </source>
</evidence>
<name>A0A0N4U9E5_DRAME</name>